<evidence type="ECO:0000256" key="3">
    <source>
        <dbReference type="ARBA" id="ARBA00022833"/>
    </source>
</evidence>
<feature type="domain" description="DUF8205" evidence="5">
    <location>
        <begin position="51"/>
        <end position="260"/>
    </location>
</feature>
<sequence>MPPHEEGWGGNQDIALIQCRQVYYCSVQCERNDWSSHHEPCVKHANKVFGNLIKAFMVDPVLKSKLKLALVEECSYGSRDLVRDVTAFTRQTHIVAVFMGVEPTNTREAVSSWAFGNKWNYKGVESMLQVNRLSSHARDRYNGGTDVHIGTKNVWAAYRADADKRGHAANAVILTLFRDPAYNYDISVPMMIEPNTLKTVQDRTRGMSADDLEISIDSQMLDINNHIRVDIENQLRLRLPLRKGDKNLILSALNYDNLEDDPDRDSVKSFELSVVRVKILSGDFLPEIDGTEDIAARERLLDDTSFPSVRDKIAALFRLCMNVE</sequence>
<evidence type="ECO:0000313" key="7">
    <source>
        <dbReference type="Proteomes" id="UP000567179"/>
    </source>
</evidence>
<dbReference type="Proteomes" id="UP000567179">
    <property type="component" value="Unassembled WGS sequence"/>
</dbReference>
<dbReference type="SUPFAM" id="SSF144232">
    <property type="entry name" value="HIT/MYND zinc finger-like"/>
    <property type="match status" value="1"/>
</dbReference>
<dbReference type="OrthoDB" id="5231159at2759"/>
<evidence type="ECO:0000259" key="5">
    <source>
        <dbReference type="Pfam" id="PF26632"/>
    </source>
</evidence>
<dbReference type="InterPro" id="IPR002893">
    <property type="entry name" value="Znf_MYND"/>
</dbReference>
<dbReference type="Pfam" id="PF26632">
    <property type="entry name" value="DUF8205"/>
    <property type="match status" value="1"/>
</dbReference>
<gene>
    <name evidence="6" type="ORF">D9619_011250</name>
</gene>
<evidence type="ECO:0000313" key="6">
    <source>
        <dbReference type="EMBL" id="KAF5324240.1"/>
    </source>
</evidence>
<dbReference type="AlphaFoldDB" id="A0A8H5BJ46"/>
<evidence type="ECO:0008006" key="8">
    <source>
        <dbReference type="Google" id="ProtNLM"/>
    </source>
</evidence>
<dbReference type="Gene3D" id="6.10.140.2220">
    <property type="match status" value="1"/>
</dbReference>
<dbReference type="EMBL" id="JAACJJ010000016">
    <property type="protein sequence ID" value="KAF5324240.1"/>
    <property type="molecule type" value="Genomic_DNA"/>
</dbReference>
<evidence type="ECO:0000259" key="4">
    <source>
        <dbReference type="Pfam" id="PF01753"/>
    </source>
</evidence>
<evidence type="ECO:0000256" key="1">
    <source>
        <dbReference type="ARBA" id="ARBA00022723"/>
    </source>
</evidence>
<reference evidence="6 7" key="1">
    <citation type="journal article" date="2020" name="ISME J.">
        <title>Uncovering the hidden diversity of litter-decomposition mechanisms in mushroom-forming fungi.</title>
        <authorList>
            <person name="Floudas D."/>
            <person name="Bentzer J."/>
            <person name="Ahren D."/>
            <person name="Johansson T."/>
            <person name="Persson P."/>
            <person name="Tunlid A."/>
        </authorList>
    </citation>
    <scope>NUCLEOTIDE SEQUENCE [LARGE SCALE GENOMIC DNA]</scope>
    <source>
        <strain evidence="6 7">CBS 101986</strain>
    </source>
</reference>
<name>A0A8H5BJ46_9AGAR</name>
<keyword evidence="3" id="KW-0862">Zinc</keyword>
<proteinExistence type="predicted"/>
<comment type="caution">
    <text evidence="6">The sequence shown here is derived from an EMBL/GenBank/DDBJ whole genome shotgun (WGS) entry which is preliminary data.</text>
</comment>
<keyword evidence="1" id="KW-0479">Metal-binding</keyword>
<keyword evidence="2" id="KW-0863">Zinc-finger</keyword>
<accession>A0A8H5BJ46</accession>
<dbReference type="InterPro" id="IPR058518">
    <property type="entry name" value="DUF8205"/>
</dbReference>
<organism evidence="6 7">
    <name type="scientific">Psilocybe cf. subviscida</name>
    <dbReference type="NCBI Taxonomy" id="2480587"/>
    <lineage>
        <taxon>Eukaryota</taxon>
        <taxon>Fungi</taxon>
        <taxon>Dikarya</taxon>
        <taxon>Basidiomycota</taxon>
        <taxon>Agaricomycotina</taxon>
        <taxon>Agaricomycetes</taxon>
        <taxon>Agaricomycetidae</taxon>
        <taxon>Agaricales</taxon>
        <taxon>Agaricineae</taxon>
        <taxon>Strophariaceae</taxon>
        <taxon>Psilocybe</taxon>
    </lineage>
</organism>
<evidence type="ECO:0000256" key="2">
    <source>
        <dbReference type="ARBA" id="ARBA00022771"/>
    </source>
</evidence>
<keyword evidence="7" id="KW-1185">Reference proteome</keyword>
<dbReference type="Pfam" id="PF01753">
    <property type="entry name" value="zf-MYND"/>
    <property type="match status" value="1"/>
</dbReference>
<protein>
    <recommendedName>
        <fullName evidence="8">MYND-type domain-containing protein</fullName>
    </recommendedName>
</protein>
<feature type="domain" description="MYND-type" evidence="4">
    <location>
        <begin position="18"/>
        <end position="41"/>
    </location>
</feature>
<dbReference type="GO" id="GO:0008270">
    <property type="term" value="F:zinc ion binding"/>
    <property type="evidence" value="ECO:0007669"/>
    <property type="project" value="UniProtKB-KW"/>
</dbReference>